<feature type="domain" description="Aminopeptidase N-like N-terminal" evidence="15">
    <location>
        <begin position="55"/>
        <end position="273"/>
    </location>
</feature>
<feature type="signal peptide" evidence="12">
    <location>
        <begin position="1"/>
        <end position="28"/>
    </location>
</feature>
<dbReference type="Gene3D" id="2.60.40.1730">
    <property type="entry name" value="tricorn interacting facor f3 domain"/>
    <property type="match status" value="1"/>
</dbReference>
<evidence type="ECO:0000256" key="9">
    <source>
        <dbReference type="ARBA" id="ARBA00023049"/>
    </source>
</evidence>
<evidence type="ECO:0000256" key="11">
    <source>
        <dbReference type="SAM" id="MobiDB-lite"/>
    </source>
</evidence>
<dbReference type="InterPro" id="IPR050344">
    <property type="entry name" value="Peptidase_M1_aminopeptidases"/>
</dbReference>
<dbReference type="SUPFAM" id="SSF63737">
    <property type="entry name" value="Leukotriene A4 hydrolase N-terminal domain"/>
    <property type="match status" value="1"/>
</dbReference>
<feature type="domain" description="ERAP1-like C-terminal" evidence="14">
    <location>
        <begin position="1012"/>
        <end position="1161"/>
    </location>
</feature>
<evidence type="ECO:0000256" key="8">
    <source>
        <dbReference type="ARBA" id="ARBA00022848"/>
    </source>
</evidence>
<keyword evidence="8" id="KW-0256">Endoplasmic reticulum</keyword>
<feature type="chain" id="PRO_5042031881" description="Alpha-aminoacylpeptide hydrolase" evidence="12">
    <location>
        <begin position="29"/>
        <end position="1199"/>
    </location>
</feature>
<dbReference type="Gene3D" id="2.60.40.1910">
    <property type="match status" value="1"/>
</dbReference>
<evidence type="ECO:0000256" key="12">
    <source>
        <dbReference type="SAM" id="SignalP"/>
    </source>
</evidence>
<dbReference type="GO" id="GO:0070006">
    <property type="term" value="F:metalloaminopeptidase activity"/>
    <property type="evidence" value="ECO:0007669"/>
    <property type="project" value="TreeGrafter"/>
</dbReference>
<comment type="similarity">
    <text evidence="3">Belongs to the peptidase M1 family.</text>
</comment>
<dbReference type="PANTHER" id="PTHR11533:SF299">
    <property type="entry name" value="AMINOPEPTIDASE"/>
    <property type="match status" value="1"/>
</dbReference>
<dbReference type="GO" id="GO:0008270">
    <property type="term" value="F:zinc ion binding"/>
    <property type="evidence" value="ECO:0007669"/>
    <property type="project" value="InterPro"/>
</dbReference>
<dbReference type="PRINTS" id="PR00756">
    <property type="entry name" value="ALADIPTASE"/>
</dbReference>
<dbReference type="InterPro" id="IPR045357">
    <property type="entry name" value="Aminopeptidase_N-like_N"/>
</dbReference>
<keyword evidence="7" id="KW-0862">Zinc</keyword>
<dbReference type="Gene3D" id="1.10.390.10">
    <property type="entry name" value="Neutral Protease Domain 2"/>
    <property type="match status" value="2"/>
</dbReference>
<dbReference type="GO" id="GO:0042277">
    <property type="term" value="F:peptide binding"/>
    <property type="evidence" value="ECO:0007669"/>
    <property type="project" value="TreeGrafter"/>
</dbReference>
<dbReference type="InterPro" id="IPR042097">
    <property type="entry name" value="Aminopeptidase_N-like_N_sf"/>
</dbReference>
<dbReference type="GO" id="GO:0006508">
    <property type="term" value="P:proteolysis"/>
    <property type="evidence" value="ECO:0007669"/>
    <property type="project" value="UniProtKB-KW"/>
</dbReference>
<dbReference type="Pfam" id="PF11838">
    <property type="entry name" value="ERAP1_C"/>
    <property type="match status" value="2"/>
</dbReference>
<dbReference type="EMBL" id="BMAR01000007">
    <property type="protein sequence ID" value="GFR44112.1"/>
    <property type="molecule type" value="Genomic_DNA"/>
</dbReference>
<comment type="cofactor">
    <cofactor evidence="1">
        <name>Zn(2+)</name>
        <dbReference type="ChEBI" id="CHEBI:29105"/>
    </cofactor>
</comment>
<evidence type="ECO:0000259" key="15">
    <source>
        <dbReference type="Pfam" id="PF17900"/>
    </source>
</evidence>
<feature type="domain" description="ERAP1-like C-terminal" evidence="14">
    <location>
        <begin position="797"/>
        <end position="893"/>
    </location>
</feature>
<evidence type="ECO:0000256" key="7">
    <source>
        <dbReference type="ARBA" id="ARBA00022833"/>
    </source>
</evidence>
<evidence type="ECO:0000256" key="4">
    <source>
        <dbReference type="ARBA" id="ARBA00022670"/>
    </source>
</evidence>
<evidence type="ECO:0000259" key="14">
    <source>
        <dbReference type="Pfam" id="PF11838"/>
    </source>
</evidence>
<evidence type="ECO:0000313" key="17">
    <source>
        <dbReference type="Proteomes" id="UP001054857"/>
    </source>
</evidence>
<dbReference type="InterPro" id="IPR001930">
    <property type="entry name" value="Peptidase_M1"/>
</dbReference>
<evidence type="ECO:0000256" key="3">
    <source>
        <dbReference type="ARBA" id="ARBA00010136"/>
    </source>
</evidence>
<dbReference type="GO" id="GO:0005737">
    <property type="term" value="C:cytoplasm"/>
    <property type="evidence" value="ECO:0007669"/>
    <property type="project" value="TreeGrafter"/>
</dbReference>
<sequence length="1199" mass="131931">MKREFASGLCRRSCLVLLLLLPISSALGYPDLLPLPPPSCFCNYSALYLPDLVAPHAYDIFLDIHFNPHPANKGINKIDEYVTGYANVSVSVAMPTQCLIINSSPEMNISSVTYFWKGKQYKGTAQATNPVSLQTVLRFNEVLQSTTGGNVPMGATAKAGLAASPYGLLNLEFSYRLSENSDGLSKTLYKDALGTHAIVATQFDPVAARKAFPCFDEPRFKTPFRISVVAPRLDSDQTQLATISNTKWAKRTVLGNGMRLRTDFTPTPPLSTFSVGILVGRLEEKEMTCDVPPLESPVIIRGWAGSEKIGLFDLGLQAACHSLATFTSIFNVSYPLPELNLVALPELATGGMIGLGFILFKQDLIVADPSTAVFNVAKAPIFMTAQGVASQWIGSMVTMSDWRDMWIRDGLVVYLGNLATGTFAPALATWQANYNFMPFRAFRADDSPDSRPLSGSEEEKTHYTSLLDMTNLPVEIANYKGFCLLRMLRAYLNGRGEQQGAASVLGNGDPQIMRRRSVQQQQQEAEVTSEEQEPDLAKEAEWAEEAELPVLPERQQQQDQSLNVRGKLTSSQYGPMGQPRMRQAQQQQGLRHQRFQHQLKVPGGEVEVTAAVNTRRSRSLLGIRRVARKLLARSTTAATTAATTTSEATLAAADEAVDPFFAALRVYVKENLYGSVTPQTLWEAMSRATGLDISTWMYDWTYSANFPVVEVSLSTNATGTIVHVDGSSSSAEPDAALTYLNFKQMEITDGGKKWWIPISYRLPDASGIEWLQSDHEDAVSVPLTAELLHGSNAVPPYVLVNPGRYGHYRVNYDPSLWAALAKAAVNTSAIPSGDLAAMIADASDLSWYGFATPPEVFFQLVSSLGARQQPEYDAQWHTTSMLTFLLNMLDSWTLLPENNTQPGFGGDYFRKCTRNLATFARDKIAIPLLVNMSIPTNSSSGGGTKRVGLSFSSVDLHPQDSAHSQLRMSAPPLIELAAITMVAAAKDKPAQLQKLWEQEPFKEAYSLRPRLGGKRSPAHADMRRTVYLTNILGNRGNIWEVTKKLYMAEKDPAERSGLLLALAHSPTVANIRKALNLTLSMPREDVEMLISTMGDLGGIQVAEIWNFVRQPENIDRLLALYGADSTDASNASSLGQTLQTLFGHFPDDSRAAEIVAWAAKYPGLMDSDIEWWLQQSVEYNQQTGEEFCIPVCNWLQQNL</sequence>
<name>A0AAD3DPA1_9CHLO</name>
<keyword evidence="4" id="KW-0645">Protease</keyword>
<evidence type="ECO:0000256" key="1">
    <source>
        <dbReference type="ARBA" id="ARBA00001947"/>
    </source>
</evidence>
<evidence type="ECO:0000256" key="6">
    <source>
        <dbReference type="ARBA" id="ARBA00022801"/>
    </source>
</evidence>
<evidence type="ECO:0000313" key="16">
    <source>
        <dbReference type="EMBL" id="GFR44112.1"/>
    </source>
</evidence>
<protein>
    <recommendedName>
        <fullName evidence="10">Alpha-aminoacylpeptide hydrolase</fullName>
    </recommendedName>
</protein>
<dbReference type="SUPFAM" id="SSF55486">
    <property type="entry name" value="Metalloproteases ('zincins'), catalytic domain"/>
    <property type="match status" value="2"/>
</dbReference>
<dbReference type="InterPro" id="IPR024571">
    <property type="entry name" value="ERAP1-like_C_dom"/>
</dbReference>
<evidence type="ECO:0000256" key="5">
    <source>
        <dbReference type="ARBA" id="ARBA00022723"/>
    </source>
</evidence>
<proteinExistence type="inferred from homology"/>
<feature type="region of interest" description="Disordered" evidence="11">
    <location>
        <begin position="514"/>
        <end position="538"/>
    </location>
</feature>
<dbReference type="AlphaFoldDB" id="A0AAD3DPA1"/>
<dbReference type="InterPro" id="IPR027268">
    <property type="entry name" value="Peptidase_M4/M1_CTD_sf"/>
</dbReference>
<keyword evidence="17" id="KW-1185">Reference proteome</keyword>
<organism evidence="16 17">
    <name type="scientific">Astrephomene gubernaculifera</name>
    <dbReference type="NCBI Taxonomy" id="47775"/>
    <lineage>
        <taxon>Eukaryota</taxon>
        <taxon>Viridiplantae</taxon>
        <taxon>Chlorophyta</taxon>
        <taxon>core chlorophytes</taxon>
        <taxon>Chlorophyceae</taxon>
        <taxon>CS clade</taxon>
        <taxon>Chlamydomonadales</taxon>
        <taxon>Astrephomenaceae</taxon>
        <taxon>Astrephomene</taxon>
    </lineage>
</organism>
<dbReference type="InterPro" id="IPR014782">
    <property type="entry name" value="Peptidase_M1_dom"/>
</dbReference>
<dbReference type="Pfam" id="PF17900">
    <property type="entry name" value="Peptidase_M1_N"/>
    <property type="match status" value="1"/>
</dbReference>
<comment type="caution">
    <text evidence="16">The sequence shown here is derived from an EMBL/GenBank/DDBJ whole genome shotgun (WGS) entry which is preliminary data.</text>
</comment>
<keyword evidence="12" id="KW-0732">Signal</keyword>
<keyword evidence="9" id="KW-0482">Metalloprotease</keyword>
<keyword evidence="6" id="KW-0378">Hydrolase</keyword>
<comment type="subcellular location">
    <subcellularLocation>
        <location evidence="2">Microsome membrane</location>
        <topology evidence="2">Peripheral membrane protein</topology>
    </subcellularLocation>
</comment>
<dbReference type="GO" id="GO:0005615">
    <property type="term" value="C:extracellular space"/>
    <property type="evidence" value="ECO:0007669"/>
    <property type="project" value="TreeGrafter"/>
</dbReference>
<reference evidence="16 17" key="1">
    <citation type="journal article" date="2021" name="Sci. Rep.">
        <title>Genome sequencing of the multicellular alga Astrephomene provides insights into convergent evolution of germ-soma differentiation.</title>
        <authorList>
            <person name="Yamashita S."/>
            <person name="Yamamoto K."/>
            <person name="Matsuzaki R."/>
            <person name="Suzuki S."/>
            <person name="Yamaguchi H."/>
            <person name="Hirooka S."/>
            <person name="Minakuchi Y."/>
            <person name="Miyagishima S."/>
            <person name="Kawachi M."/>
            <person name="Toyoda A."/>
            <person name="Nozaki H."/>
        </authorList>
    </citation>
    <scope>NUCLEOTIDE SEQUENCE [LARGE SCALE GENOMIC DNA]</scope>
    <source>
        <strain evidence="16 17">NIES-4017</strain>
    </source>
</reference>
<feature type="domain" description="Peptidase M1 membrane alanine aminopeptidase" evidence="13">
    <location>
        <begin position="317"/>
        <end position="505"/>
    </location>
</feature>
<accession>A0AAD3DPA1</accession>
<evidence type="ECO:0000256" key="2">
    <source>
        <dbReference type="ARBA" id="ARBA00004174"/>
    </source>
</evidence>
<dbReference type="Pfam" id="PF01433">
    <property type="entry name" value="Peptidase_M1"/>
    <property type="match status" value="1"/>
</dbReference>
<dbReference type="Gene3D" id="1.25.50.20">
    <property type="match status" value="1"/>
</dbReference>
<evidence type="ECO:0000259" key="13">
    <source>
        <dbReference type="Pfam" id="PF01433"/>
    </source>
</evidence>
<gene>
    <name evidence="16" type="ORF">Agub_g5274</name>
</gene>
<evidence type="ECO:0000256" key="10">
    <source>
        <dbReference type="ARBA" id="ARBA00029840"/>
    </source>
</evidence>
<dbReference type="PANTHER" id="PTHR11533">
    <property type="entry name" value="PROTEASE M1 ZINC METALLOPROTEASE"/>
    <property type="match status" value="1"/>
</dbReference>
<keyword evidence="8" id="KW-0492">Microsome</keyword>
<dbReference type="GO" id="GO:0043171">
    <property type="term" value="P:peptide catabolic process"/>
    <property type="evidence" value="ECO:0007669"/>
    <property type="project" value="TreeGrafter"/>
</dbReference>
<dbReference type="Proteomes" id="UP001054857">
    <property type="component" value="Unassembled WGS sequence"/>
</dbReference>
<dbReference type="GO" id="GO:0016020">
    <property type="term" value="C:membrane"/>
    <property type="evidence" value="ECO:0007669"/>
    <property type="project" value="TreeGrafter"/>
</dbReference>
<keyword evidence="5" id="KW-0479">Metal-binding</keyword>